<name>A0A9N9F7T6_9GLOM</name>
<comment type="caution">
    <text evidence="1">The sequence shown here is derived from an EMBL/GenBank/DDBJ whole genome shotgun (WGS) entry which is preliminary data.</text>
</comment>
<evidence type="ECO:0000313" key="1">
    <source>
        <dbReference type="EMBL" id="CAG8515336.1"/>
    </source>
</evidence>
<dbReference type="AlphaFoldDB" id="A0A9N9F7T6"/>
<keyword evidence="2" id="KW-1185">Reference proteome</keyword>
<organism evidence="1 2">
    <name type="scientific">Dentiscutata erythropus</name>
    <dbReference type="NCBI Taxonomy" id="1348616"/>
    <lineage>
        <taxon>Eukaryota</taxon>
        <taxon>Fungi</taxon>
        <taxon>Fungi incertae sedis</taxon>
        <taxon>Mucoromycota</taxon>
        <taxon>Glomeromycotina</taxon>
        <taxon>Glomeromycetes</taxon>
        <taxon>Diversisporales</taxon>
        <taxon>Gigasporaceae</taxon>
        <taxon>Dentiscutata</taxon>
    </lineage>
</organism>
<reference evidence="1" key="1">
    <citation type="submission" date="2021-06" db="EMBL/GenBank/DDBJ databases">
        <authorList>
            <person name="Kallberg Y."/>
            <person name="Tangrot J."/>
            <person name="Rosling A."/>
        </authorList>
    </citation>
    <scope>NUCLEOTIDE SEQUENCE</scope>
    <source>
        <strain evidence="1">MA453B</strain>
    </source>
</reference>
<evidence type="ECO:0000313" key="2">
    <source>
        <dbReference type="Proteomes" id="UP000789405"/>
    </source>
</evidence>
<sequence length="77" mass="7490">MPPEPNPIACIIPTTAIGVTVVSDAAVFSGAAVVSDAEVFSGAAVVSDAAVFSGAVVTSAMVVSGSGVELDDTYPSF</sequence>
<proteinExistence type="predicted"/>
<accession>A0A9N9F7T6</accession>
<dbReference type="EMBL" id="CAJVPY010001286">
    <property type="protein sequence ID" value="CAG8515336.1"/>
    <property type="molecule type" value="Genomic_DNA"/>
</dbReference>
<gene>
    <name evidence="1" type="ORF">DERYTH_LOCUS3594</name>
</gene>
<dbReference type="Proteomes" id="UP000789405">
    <property type="component" value="Unassembled WGS sequence"/>
</dbReference>
<protein>
    <submittedName>
        <fullName evidence="1">7449_t:CDS:1</fullName>
    </submittedName>
</protein>